<name>A0AAW1RK75_9CHLO</name>
<reference evidence="3 4" key="1">
    <citation type="journal article" date="2024" name="Nat. Commun.">
        <title>Phylogenomics reveals the evolutionary origins of lichenization in chlorophyte algae.</title>
        <authorList>
            <person name="Puginier C."/>
            <person name="Libourel C."/>
            <person name="Otte J."/>
            <person name="Skaloud P."/>
            <person name="Haon M."/>
            <person name="Grisel S."/>
            <person name="Petersen M."/>
            <person name="Berrin J.G."/>
            <person name="Delaux P.M."/>
            <person name="Dal Grande F."/>
            <person name="Keller J."/>
        </authorList>
    </citation>
    <scope>NUCLEOTIDE SEQUENCE [LARGE SCALE GENOMIC DNA]</scope>
    <source>
        <strain evidence="3 4">SAG 2523</strain>
    </source>
</reference>
<dbReference type="PANTHER" id="PTHR43201">
    <property type="entry name" value="ACYL-COA SYNTHETASE"/>
    <property type="match status" value="1"/>
</dbReference>
<dbReference type="SUPFAM" id="SSF56801">
    <property type="entry name" value="Acetyl-CoA synthetase-like"/>
    <property type="match status" value="1"/>
</dbReference>
<dbReference type="InterPro" id="IPR042099">
    <property type="entry name" value="ANL_N_sf"/>
</dbReference>
<feature type="domain" description="AMP-dependent synthetase/ligase" evidence="2">
    <location>
        <begin position="17"/>
        <end position="267"/>
    </location>
</feature>
<feature type="region of interest" description="Disordered" evidence="1">
    <location>
        <begin position="190"/>
        <end position="221"/>
    </location>
</feature>
<keyword evidence="4" id="KW-1185">Reference proteome</keyword>
<dbReference type="GO" id="GO:0031956">
    <property type="term" value="F:medium-chain fatty acid-CoA ligase activity"/>
    <property type="evidence" value="ECO:0007669"/>
    <property type="project" value="TreeGrafter"/>
</dbReference>
<evidence type="ECO:0000259" key="2">
    <source>
        <dbReference type="Pfam" id="PF00501"/>
    </source>
</evidence>
<organism evidence="3 4">
    <name type="scientific">Apatococcus fuscideae</name>
    <dbReference type="NCBI Taxonomy" id="2026836"/>
    <lineage>
        <taxon>Eukaryota</taxon>
        <taxon>Viridiplantae</taxon>
        <taxon>Chlorophyta</taxon>
        <taxon>core chlorophytes</taxon>
        <taxon>Trebouxiophyceae</taxon>
        <taxon>Chlorellales</taxon>
        <taxon>Chlorellaceae</taxon>
        <taxon>Apatococcus</taxon>
    </lineage>
</organism>
<evidence type="ECO:0000313" key="4">
    <source>
        <dbReference type="Proteomes" id="UP001485043"/>
    </source>
</evidence>
<protein>
    <recommendedName>
        <fullName evidence="2">AMP-dependent synthetase/ligase domain-containing protein</fullName>
    </recommendedName>
</protein>
<sequence length="406" mass="42282">MKAVREGLKQSRTDSLVSSAASNLPAVICFTSGSTGPVKGVTLSQAALHAQSEAKIARLDYAASDVYLHTAPMFHVGGLSSALAMLHVGACQILTPKFSPTQAVSDIVRHGATSLIAVPAALHDLVRAAEAASCSLSTVRMLLIGGGAPSPALELSARKAFPAARMTLAYGMTEAASSISFQDLPLPSASAAPSSPTSASAPAQGSMSARAPGSTSTIEPQHTCVGLPAQKSVIVVQPDSRLQNQSTSNMQLGEVVIRGPSMMLGYWNNPAANVVAFLPGGGFRTGDIGFLDAQGRLWLAGRLKNLIRSGTAAGASDDGTRQDLWPPSAAAASTAPSAATSCQAVIQGATRICLAKEDLLLPRSHAAYRSRTGDAERPFKHGGGWPVRWRWPWFTASCMLNWQTRE</sequence>
<dbReference type="PANTHER" id="PTHR43201:SF32">
    <property type="entry name" value="2-SUCCINYLBENZOATE--COA LIGASE, CHLOROPLASTIC_PEROXISOMAL"/>
    <property type="match status" value="1"/>
</dbReference>
<proteinExistence type="predicted"/>
<comment type="caution">
    <text evidence="3">The sequence shown here is derived from an EMBL/GenBank/DDBJ whole genome shotgun (WGS) entry which is preliminary data.</text>
</comment>
<dbReference type="InterPro" id="IPR000873">
    <property type="entry name" value="AMP-dep_synth/lig_dom"/>
</dbReference>
<dbReference type="Pfam" id="PF00501">
    <property type="entry name" value="AMP-binding"/>
    <property type="match status" value="1"/>
</dbReference>
<dbReference type="CDD" id="cd04433">
    <property type="entry name" value="AFD_class_I"/>
    <property type="match status" value="1"/>
</dbReference>
<gene>
    <name evidence="3" type="ORF">WJX84_003504</name>
</gene>
<dbReference type="InterPro" id="IPR020845">
    <property type="entry name" value="AMP-binding_CS"/>
</dbReference>
<dbReference type="Proteomes" id="UP001485043">
    <property type="component" value="Unassembled WGS sequence"/>
</dbReference>
<evidence type="ECO:0000256" key="1">
    <source>
        <dbReference type="SAM" id="MobiDB-lite"/>
    </source>
</evidence>
<dbReference type="GO" id="GO:0006631">
    <property type="term" value="P:fatty acid metabolic process"/>
    <property type="evidence" value="ECO:0007669"/>
    <property type="project" value="TreeGrafter"/>
</dbReference>
<dbReference type="AlphaFoldDB" id="A0AAW1RK75"/>
<dbReference type="PROSITE" id="PS00455">
    <property type="entry name" value="AMP_BINDING"/>
    <property type="match status" value="1"/>
</dbReference>
<accession>A0AAW1RK75</accession>
<feature type="compositionally biased region" description="Low complexity" evidence="1">
    <location>
        <begin position="190"/>
        <end position="203"/>
    </location>
</feature>
<evidence type="ECO:0000313" key="3">
    <source>
        <dbReference type="EMBL" id="KAK9834114.1"/>
    </source>
</evidence>
<dbReference type="EMBL" id="JALJOV010002130">
    <property type="protein sequence ID" value="KAK9834114.1"/>
    <property type="molecule type" value="Genomic_DNA"/>
</dbReference>
<dbReference type="Gene3D" id="3.40.50.12780">
    <property type="entry name" value="N-terminal domain of ligase-like"/>
    <property type="match status" value="1"/>
</dbReference>